<dbReference type="VEuPathDB" id="FungiDB:VP01_67g6"/>
<sequence>AQEPIASQIACYTRFKNCVGFSDRTLLPLEEELIIALQDYHSQKGTYGLRTVVTANIIGFDGRIWHQVRQLESMLHCKAQVPNTTSALCCIAMLHWHFSILNGELSILQNPVSHQYRSKDASKDSAIFSRCNSKD</sequence>
<reference evidence="1 2" key="1">
    <citation type="submission" date="2015-08" db="EMBL/GenBank/DDBJ databases">
        <title>Next Generation Sequencing and Analysis of the Genome of Puccinia sorghi L Schw, the Causal Agent of Maize Common Rust.</title>
        <authorList>
            <person name="Rochi L."/>
            <person name="Burguener G."/>
            <person name="Darino M."/>
            <person name="Turjanski A."/>
            <person name="Kreff E."/>
            <person name="Dieguez M.J."/>
            <person name="Sacco F."/>
        </authorList>
    </citation>
    <scope>NUCLEOTIDE SEQUENCE [LARGE SCALE GENOMIC DNA]</scope>
    <source>
        <strain evidence="1 2">RO10H11247</strain>
    </source>
</reference>
<protein>
    <submittedName>
        <fullName evidence="1">Uncharacterized protein</fullName>
    </submittedName>
</protein>
<evidence type="ECO:0000313" key="1">
    <source>
        <dbReference type="EMBL" id="KNZ46960.1"/>
    </source>
</evidence>
<gene>
    <name evidence="1" type="ORF">VP01_67g6</name>
</gene>
<dbReference type="EMBL" id="LAVV01012161">
    <property type="protein sequence ID" value="KNZ46960.1"/>
    <property type="molecule type" value="Genomic_DNA"/>
</dbReference>
<feature type="non-terminal residue" evidence="1">
    <location>
        <position position="1"/>
    </location>
</feature>
<name>A0A0L6UGP9_9BASI</name>
<proteinExistence type="predicted"/>
<keyword evidence="2" id="KW-1185">Reference proteome</keyword>
<comment type="caution">
    <text evidence="1">The sequence shown here is derived from an EMBL/GenBank/DDBJ whole genome shotgun (WGS) entry which is preliminary data.</text>
</comment>
<organism evidence="1 2">
    <name type="scientific">Puccinia sorghi</name>
    <dbReference type="NCBI Taxonomy" id="27349"/>
    <lineage>
        <taxon>Eukaryota</taxon>
        <taxon>Fungi</taxon>
        <taxon>Dikarya</taxon>
        <taxon>Basidiomycota</taxon>
        <taxon>Pucciniomycotina</taxon>
        <taxon>Pucciniomycetes</taxon>
        <taxon>Pucciniales</taxon>
        <taxon>Pucciniaceae</taxon>
        <taxon>Puccinia</taxon>
    </lineage>
</organism>
<evidence type="ECO:0000313" key="2">
    <source>
        <dbReference type="Proteomes" id="UP000037035"/>
    </source>
</evidence>
<dbReference type="AlphaFoldDB" id="A0A0L6UGP9"/>
<accession>A0A0L6UGP9</accession>
<dbReference type="Proteomes" id="UP000037035">
    <property type="component" value="Unassembled WGS sequence"/>
</dbReference>